<evidence type="ECO:0000313" key="4">
    <source>
        <dbReference type="Proteomes" id="UP000510821"/>
    </source>
</evidence>
<dbReference type="Pfam" id="PF22769">
    <property type="entry name" value="DCD"/>
    <property type="match status" value="1"/>
</dbReference>
<dbReference type="PANTHER" id="PTHR42680">
    <property type="entry name" value="DCTP DEAMINASE"/>
    <property type="match status" value="1"/>
</dbReference>
<dbReference type="CDD" id="cd07557">
    <property type="entry name" value="trimeric_dUTPase"/>
    <property type="match status" value="1"/>
</dbReference>
<dbReference type="GO" id="GO:0008829">
    <property type="term" value="F:dCTP deaminase activity"/>
    <property type="evidence" value="ECO:0007669"/>
    <property type="project" value="UniProtKB-EC"/>
</dbReference>
<dbReference type="InterPro" id="IPR036157">
    <property type="entry name" value="dUTPase-like_sf"/>
</dbReference>
<accession>A0A7D6BGE8</accession>
<evidence type="ECO:0000256" key="2">
    <source>
        <dbReference type="ARBA" id="ARBA00023080"/>
    </source>
</evidence>
<sequence>MILSDTDIRRHLKNGVIRITPVPREEQIGPASVDLTLSNEFWKPKKTGSEIDLSKIGFKEAMEHFNAEEIELKPGEMVLGKTLERIELPSNIAGRLEGRSSFARLGLAIHVTSSFIQPGSENHQILEIVNLSQNSIKISAGMRVSQVIFEELKSDTSKPYSKFGRIAKDQ</sequence>
<dbReference type="AlphaFoldDB" id="A0A7D6BGE8"/>
<keyword evidence="1 3" id="KW-0378">Hydrolase</keyword>
<dbReference type="SUPFAM" id="SSF51283">
    <property type="entry name" value="dUTPase-like"/>
    <property type="match status" value="1"/>
</dbReference>
<dbReference type="Gene3D" id="2.70.40.10">
    <property type="match status" value="1"/>
</dbReference>
<dbReference type="GO" id="GO:0006229">
    <property type="term" value="P:dUTP biosynthetic process"/>
    <property type="evidence" value="ECO:0007669"/>
    <property type="project" value="InterPro"/>
</dbReference>
<dbReference type="NCBIfam" id="TIGR02274">
    <property type="entry name" value="dCTP_deam"/>
    <property type="match status" value="1"/>
</dbReference>
<dbReference type="EMBL" id="CP058998">
    <property type="protein sequence ID" value="QLJ52455.1"/>
    <property type="molecule type" value="Genomic_DNA"/>
</dbReference>
<dbReference type="KEGG" id="flt:Sv326_0280"/>
<name>A0A7D6BGE8_FERL1</name>
<dbReference type="PANTHER" id="PTHR42680:SF3">
    <property type="entry name" value="DCTP DEAMINASE"/>
    <property type="match status" value="1"/>
</dbReference>
<evidence type="ECO:0000313" key="3">
    <source>
        <dbReference type="EMBL" id="QLJ52455.1"/>
    </source>
</evidence>
<proteinExistence type="predicted"/>
<dbReference type="Proteomes" id="UP000510821">
    <property type="component" value="Chromosome"/>
</dbReference>
<evidence type="ECO:0000256" key="1">
    <source>
        <dbReference type="ARBA" id="ARBA00022801"/>
    </source>
</evidence>
<reference evidence="4" key="1">
    <citation type="submission" date="2020-07" db="EMBL/GenBank/DDBJ databases">
        <title>Metabolic diversity and evolutionary history of the archaeal phylum ###Micrarchaeota### uncovered from a freshwater lake metagenome.</title>
        <authorList>
            <person name="Kadnikov V.V."/>
            <person name="Savvichev A.S."/>
            <person name="Mardanov A.V."/>
            <person name="Beletsky A.V."/>
            <person name="Chupakov A.V."/>
            <person name="Kokryatskaya N.M."/>
            <person name="Pimenov N.V."/>
            <person name="Ravin N.V."/>
        </authorList>
    </citation>
    <scope>NUCLEOTIDE SEQUENCE [LARGE SCALE GENOMIC DNA]</scope>
</reference>
<gene>
    <name evidence="3" type="ORF">Sv326_0280</name>
</gene>
<protein>
    <submittedName>
        <fullName evidence="3">Deoxycytidine triphosphate deaminase</fullName>
        <ecNumber evidence="3">3.5.4.13</ecNumber>
    </submittedName>
</protein>
<dbReference type="EC" id="3.5.4.13" evidence="3"/>
<organism evidence="3 4">
    <name type="scientific">Fermentimicrarchaeum limneticum</name>
    <dbReference type="NCBI Taxonomy" id="2795018"/>
    <lineage>
        <taxon>Archaea</taxon>
        <taxon>Candidatus Micrarchaeota</taxon>
        <taxon>Candidatus Fermentimicrarchaeales</taxon>
        <taxon>Candidatus Fermentimicrarchaeaceae</taxon>
        <taxon>Candidatus Fermentimicrarchaeum</taxon>
    </lineage>
</organism>
<dbReference type="InterPro" id="IPR011962">
    <property type="entry name" value="dCTP_deaminase"/>
</dbReference>
<keyword evidence="2" id="KW-0546">Nucleotide metabolism</keyword>
<dbReference type="InterPro" id="IPR033704">
    <property type="entry name" value="dUTPase_trimeric"/>
</dbReference>